<reference evidence="1" key="1">
    <citation type="journal article" date="2015" name="Nature">
        <title>Complex archaea that bridge the gap between prokaryotes and eukaryotes.</title>
        <authorList>
            <person name="Spang A."/>
            <person name="Saw J.H."/>
            <person name="Jorgensen S.L."/>
            <person name="Zaremba-Niedzwiedzka K."/>
            <person name="Martijn J."/>
            <person name="Lind A.E."/>
            <person name="van Eijk R."/>
            <person name="Schleper C."/>
            <person name="Guy L."/>
            <person name="Ettema T.J."/>
        </authorList>
    </citation>
    <scope>NUCLEOTIDE SEQUENCE</scope>
</reference>
<name>A0A0F9LEY0_9ZZZZ</name>
<evidence type="ECO:0000313" key="1">
    <source>
        <dbReference type="EMBL" id="KKM62755.1"/>
    </source>
</evidence>
<proteinExistence type="predicted"/>
<comment type="caution">
    <text evidence="1">The sequence shown here is derived from an EMBL/GenBank/DDBJ whole genome shotgun (WGS) entry which is preliminary data.</text>
</comment>
<organism evidence="1">
    <name type="scientific">marine sediment metagenome</name>
    <dbReference type="NCBI Taxonomy" id="412755"/>
    <lineage>
        <taxon>unclassified sequences</taxon>
        <taxon>metagenomes</taxon>
        <taxon>ecological metagenomes</taxon>
    </lineage>
</organism>
<dbReference type="EMBL" id="LAZR01011233">
    <property type="protein sequence ID" value="KKM62755.1"/>
    <property type="molecule type" value="Genomic_DNA"/>
</dbReference>
<sequence length="115" mass="12949">TTFHKSAPQWTRVRLGVADNPEQAKALSVTLKWADAIFIEDGFVNIVEAKLSPGPGVIGQLEGYKKLFPLTPKFSAYENWPIKLIILSPKLDFTTSELASEKGITYEIWKPKDWD</sequence>
<protein>
    <submittedName>
        <fullName evidence="1">Uncharacterized protein</fullName>
    </submittedName>
</protein>
<feature type="non-terminal residue" evidence="1">
    <location>
        <position position="1"/>
    </location>
</feature>
<gene>
    <name evidence="1" type="ORF">LCGC14_1518380</name>
</gene>
<accession>A0A0F9LEY0</accession>
<dbReference type="AlphaFoldDB" id="A0A0F9LEY0"/>